<proteinExistence type="predicted"/>
<dbReference type="EMBL" id="BK016176">
    <property type="protein sequence ID" value="DAG00046.1"/>
    <property type="molecule type" value="Genomic_DNA"/>
</dbReference>
<evidence type="ECO:0000313" key="1">
    <source>
        <dbReference type="EMBL" id="DAG00046.1"/>
    </source>
</evidence>
<organism evidence="1">
    <name type="scientific">Siphoviridae sp. ctBeL15</name>
    <dbReference type="NCBI Taxonomy" id="2825374"/>
    <lineage>
        <taxon>Viruses</taxon>
        <taxon>Duplodnaviria</taxon>
        <taxon>Heunggongvirae</taxon>
        <taxon>Uroviricota</taxon>
        <taxon>Caudoviricetes</taxon>
    </lineage>
</organism>
<reference evidence="1" key="1">
    <citation type="journal article" date="2021" name="Proc. Natl. Acad. Sci. U.S.A.">
        <title>A Catalog of Tens of Thousands of Viruses from Human Metagenomes Reveals Hidden Associations with Chronic Diseases.</title>
        <authorList>
            <person name="Tisza M.J."/>
            <person name="Buck C.B."/>
        </authorList>
    </citation>
    <scope>NUCLEOTIDE SEQUENCE</scope>
    <source>
        <strain evidence="1">CtBeL15</strain>
    </source>
</reference>
<accession>A0A8S5V001</accession>
<protein>
    <submittedName>
        <fullName evidence="1">Uncharacterized protein</fullName>
    </submittedName>
</protein>
<name>A0A8S5V001_9CAUD</name>
<sequence length="238" mass="26697">MWKRGESMNANFDSPFYPFAKVETGYGTFKGAEKIPKKIVNYLLDLPDRNGYTPVDDNRRPRVRLMKYLCYDGANPLAEKLPTAAEKLGIVFDGEAPVLDTEEQKAKHPKGYRLYPLEYWGQAQTMAQTVIKVYIGRVIPLNAFDAVIGVYFDILCNYGHETTTRTDDYARSFDMEQCIIEALNGVNIGGAGVVSFDRGAHPDNGSRAIYDQGMNVGRRLHMSLSWADSDENGVVTTF</sequence>